<proteinExistence type="predicted"/>
<evidence type="ECO:0000313" key="2">
    <source>
        <dbReference type="WBParaSite" id="RSKR_0000944300.1"/>
    </source>
</evidence>
<protein>
    <submittedName>
        <fullName evidence="2">FMRF-Like Peptide</fullName>
    </submittedName>
</protein>
<name>A0AC35UB16_9BILA</name>
<dbReference type="WBParaSite" id="RSKR_0000944300.1">
    <property type="protein sequence ID" value="RSKR_0000944300.1"/>
    <property type="gene ID" value="RSKR_0000944300"/>
</dbReference>
<dbReference type="Proteomes" id="UP000095286">
    <property type="component" value="Unplaced"/>
</dbReference>
<reference evidence="2" key="1">
    <citation type="submission" date="2016-11" db="UniProtKB">
        <authorList>
            <consortium name="WormBaseParasite"/>
        </authorList>
    </citation>
    <scope>IDENTIFICATION</scope>
    <source>
        <strain evidence="2">KR3021</strain>
    </source>
</reference>
<accession>A0AC35UB16</accession>
<organism evidence="1 2">
    <name type="scientific">Rhabditophanes sp. KR3021</name>
    <dbReference type="NCBI Taxonomy" id="114890"/>
    <lineage>
        <taxon>Eukaryota</taxon>
        <taxon>Metazoa</taxon>
        <taxon>Ecdysozoa</taxon>
        <taxon>Nematoda</taxon>
        <taxon>Chromadorea</taxon>
        <taxon>Rhabditida</taxon>
        <taxon>Tylenchina</taxon>
        <taxon>Panagrolaimomorpha</taxon>
        <taxon>Strongyloidoidea</taxon>
        <taxon>Alloionematidae</taxon>
        <taxon>Rhabditophanes</taxon>
    </lineage>
</organism>
<evidence type="ECO:0000313" key="1">
    <source>
        <dbReference type="Proteomes" id="UP000095286"/>
    </source>
</evidence>
<sequence>MWKRLIITILFVVPFWLGYVQCDGEVSDEVETRSFVIVPEEIPSIAMKRSMALGRSKFRPGKRSSYMDYINDEEYGPIDNIAFENDHQKRSLALGRSGFRPGKRSMVLGLAKFRPSIKRSQ</sequence>